<evidence type="ECO:0000313" key="1">
    <source>
        <dbReference type="EMBL" id="AEW21311.1"/>
    </source>
</evidence>
<organism evidence="1 2">
    <name type="scientific">Tannerella forsythia (strain ATCC 43037 / JCM 10827 / CCUG 21028 A / KCTC 5666 / FDC 338)</name>
    <name type="common">Bacteroides forsythus</name>
    <dbReference type="NCBI Taxonomy" id="203275"/>
    <lineage>
        <taxon>Bacteria</taxon>
        <taxon>Pseudomonadati</taxon>
        <taxon>Bacteroidota</taxon>
        <taxon>Bacteroidia</taxon>
        <taxon>Bacteroidales</taxon>
        <taxon>Tannerellaceae</taxon>
        <taxon>Tannerella</taxon>
    </lineage>
</organism>
<dbReference type="EMBL" id="CP003191">
    <property type="protein sequence ID" value="AEW21311.1"/>
    <property type="molecule type" value="Genomic_DNA"/>
</dbReference>
<dbReference type="HOGENOM" id="CLU_3349674_0_0_10"/>
<protein>
    <submittedName>
        <fullName evidence="1">Uncharacterized protein</fullName>
    </submittedName>
</protein>
<proteinExistence type="predicted"/>
<gene>
    <name evidence="1" type="ordered locus">BFO_1277</name>
</gene>
<sequence length="37" mass="4528">MNLPNFFFSYKFFRKSGFVRRHTIAQKDFGRTYADYA</sequence>
<reference evidence="2" key="1">
    <citation type="submission" date="2011-12" db="EMBL/GenBank/DDBJ databases">
        <title>Complete sequence of Tannerella forsythia ATCC 43037.</title>
        <authorList>
            <person name="Dewhirst F."/>
            <person name="Tanner A."/>
            <person name="Izard J."/>
            <person name="Brinkac L."/>
            <person name="Durkin A.S."/>
            <person name="Hostetler J."/>
            <person name="Shetty J."/>
            <person name="Torralba M."/>
            <person name="Gill S."/>
            <person name="Nelson K."/>
        </authorList>
    </citation>
    <scope>NUCLEOTIDE SEQUENCE [LARGE SCALE GENOMIC DNA]</scope>
    <source>
        <strain evidence="2">ATCC 43037 / JCM 10827 / CCUG 33226 / KCTC 5666 / FDC 338</strain>
    </source>
</reference>
<accession>G8UJQ8</accession>
<keyword evidence="2" id="KW-1185">Reference proteome</keyword>
<dbReference type="PATRIC" id="fig|203275.8.peg.1150"/>
<name>G8UJQ8_TANFA</name>
<dbReference type="Proteomes" id="UP000005436">
    <property type="component" value="Chromosome"/>
</dbReference>
<evidence type="ECO:0000313" key="2">
    <source>
        <dbReference type="Proteomes" id="UP000005436"/>
    </source>
</evidence>
<dbReference type="KEGG" id="tfo:BFO_1277"/>
<dbReference type="AlphaFoldDB" id="G8UJQ8"/>